<organism evidence="2 3">
    <name type="scientific">Portunus trituberculatus</name>
    <name type="common">Swimming crab</name>
    <name type="synonym">Neptunus trituberculatus</name>
    <dbReference type="NCBI Taxonomy" id="210409"/>
    <lineage>
        <taxon>Eukaryota</taxon>
        <taxon>Metazoa</taxon>
        <taxon>Ecdysozoa</taxon>
        <taxon>Arthropoda</taxon>
        <taxon>Crustacea</taxon>
        <taxon>Multicrustacea</taxon>
        <taxon>Malacostraca</taxon>
        <taxon>Eumalacostraca</taxon>
        <taxon>Eucarida</taxon>
        <taxon>Decapoda</taxon>
        <taxon>Pleocyemata</taxon>
        <taxon>Brachyura</taxon>
        <taxon>Eubrachyura</taxon>
        <taxon>Portunoidea</taxon>
        <taxon>Portunidae</taxon>
        <taxon>Portuninae</taxon>
        <taxon>Portunus</taxon>
    </lineage>
</organism>
<accession>A0A5B7GT91</accession>
<evidence type="ECO:0000313" key="2">
    <source>
        <dbReference type="EMBL" id="MPC59774.1"/>
    </source>
</evidence>
<proteinExistence type="predicted"/>
<keyword evidence="3" id="KW-1185">Reference proteome</keyword>
<gene>
    <name evidence="2" type="ORF">E2C01_053802</name>
</gene>
<dbReference type="EMBL" id="VSRR010016862">
    <property type="protein sequence ID" value="MPC59774.1"/>
    <property type="molecule type" value="Genomic_DNA"/>
</dbReference>
<protein>
    <submittedName>
        <fullName evidence="2">Uncharacterized protein</fullName>
    </submittedName>
</protein>
<feature type="compositionally biased region" description="Basic and acidic residues" evidence="1">
    <location>
        <begin position="1"/>
        <end position="11"/>
    </location>
</feature>
<comment type="caution">
    <text evidence="2">The sequence shown here is derived from an EMBL/GenBank/DDBJ whole genome shotgun (WGS) entry which is preliminary data.</text>
</comment>
<dbReference type="Proteomes" id="UP000324222">
    <property type="component" value="Unassembled WGS sequence"/>
</dbReference>
<evidence type="ECO:0000313" key="3">
    <source>
        <dbReference type="Proteomes" id="UP000324222"/>
    </source>
</evidence>
<reference evidence="2 3" key="1">
    <citation type="submission" date="2019-05" db="EMBL/GenBank/DDBJ databases">
        <title>Another draft genome of Portunus trituberculatus and its Hox gene families provides insights of decapod evolution.</title>
        <authorList>
            <person name="Jeong J.-H."/>
            <person name="Song I."/>
            <person name="Kim S."/>
            <person name="Choi T."/>
            <person name="Kim D."/>
            <person name="Ryu S."/>
            <person name="Kim W."/>
        </authorList>
    </citation>
    <scope>NUCLEOTIDE SEQUENCE [LARGE SCALE GENOMIC DNA]</scope>
    <source>
        <tissue evidence="2">Muscle</tissue>
    </source>
</reference>
<dbReference type="AlphaFoldDB" id="A0A5B7GT91"/>
<sequence length="67" mass="7405">MGGREGREELSASKSRSRRGGPSALVPWLNTLKVTKPDTQKLRRGLKIVKTLAINLLTFIDTSNKIV</sequence>
<name>A0A5B7GT91_PORTR</name>
<feature type="region of interest" description="Disordered" evidence="1">
    <location>
        <begin position="1"/>
        <end position="24"/>
    </location>
</feature>
<evidence type="ECO:0000256" key="1">
    <source>
        <dbReference type="SAM" id="MobiDB-lite"/>
    </source>
</evidence>